<dbReference type="PANTHER" id="PTHR11360:SF284">
    <property type="entry name" value="EG:103B4.3 PROTEIN-RELATED"/>
    <property type="match status" value="1"/>
</dbReference>
<dbReference type="CDD" id="cd17352">
    <property type="entry name" value="MFS_MCT_SLC16"/>
    <property type="match status" value="1"/>
</dbReference>
<dbReference type="EMBL" id="UYJE01000001">
    <property type="protein sequence ID" value="VDH88728.1"/>
    <property type="molecule type" value="Genomic_DNA"/>
</dbReference>
<feature type="transmembrane region" description="Helical" evidence="2">
    <location>
        <begin position="352"/>
        <end position="372"/>
    </location>
</feature>
<feature type="transmembrane region" description="Helical" evidence="2">
    <location>
        <begin position="161"/>
        <end position="185"/>
    </location>
</feature>
<feature type="transmembrane region" description="Helical" evidence="2">
    <location>
        <begin position="7"/>
        <end position="29"/>
    </location>
</feature>
<comment type="subcellular location">
    <subcellularLocation>
        <location evidence="1">Membrane</location>
        <topology evidence="1">Multi-pass membrane protein</topology>
    </subcellularLocation>
</comment>
<keyword evidence="5" id="KW-1185">Reference proteome</keyword>
<sequence length="495" mass="52137">MRDVDEGHAWLCLIGAIGAQFLNGAMTYGSGIIHVGLLDYFKEDVAKTALIGSLFANILCLLGPLASIAINLTSCRVSIMIGSSLIIIGFGASFFAKNLNVLLVTYGIIAGTGFSFTVTTSIVILGYAFEKYRSATVGLSMAFAGAGMFVCGPLIQSLIDHYSVLGAFLLLGGIASNFFVCGALMKPSGLEEWHAYFLKQNKQKAGASSILKRFLHFGVFKNVSFVFILLGAIFVGLPYSLVLLHLPNYSVTEGYTHEDGAFLMAMIGLGSTVNRILVGIASGDGGLDVLLLYFGSLGLTGASTLIFPLFSGYYIGQCIYSFIFGLYSGAFCALTNPICFEMVGLDNLPTAIGLYFCAIGVGGLIGPPLAGIIIDNGGTYEHSFYISGASFILAALLTLMATINKPNIPTNLIQNGNISLSIDSNVGESAAPAMQGSGFLKGSGFFRGSGFMTAPEIFGGSISLRGSGFLSLSQFSDSKDNIRQAKVVEITPLTE</sequence>
<reference evidence="4" key="1">
    <citation type="submission" date="2018-11" db="EMBL/GenBank/DDBJ databases">
        <authorList>
            <person name="Alioto T."/>
            <person name="Alioto T."/>
        </authorList>
    </citation>
    <scope>NUCLEOTIDE SEQUENCE</scope>
</reference>
<feature type="transmembrane region" description="Helical" evidence="2">
    <location>
        <begin position="136"/>
        <end position="155"/>
    </location>
</feature>
<evidence type="ECO:0000256" key="2">
    <source>
        <dbReference type="SAM" id="Phobius"/>
    </source>
</evidence>
<evidence type="ECO:0000256" key="1">
    <source>
        <dbReference type="ARBA" id="ARBA00004141"/>
    </source>
</evidence>
<feature type="transmembrane region" description="Helical" evidence="2">
    <location>
        <begin position="102"/>
        <end position="129"/>
    </location>
</feature>
<proteinExistence type="predicted"/>
<feature type="transmembrane region" description="Helical" evidence="2">
    <location>
        <begin position="219"/>
        <end position="241"/>
    </location>
</feature>
<keyword evidence="2" id="KW-1133">Transmembrane helix</keyword>
<comment type="caution">
    <text evidence="4">The sequence shown here is derived from an EMBL/GenBank/DDBJ whole genome shotgun (WGS) entry which is preliminary data.</text>
</comment>
<dbReference type="InterPro" id="IPR036259">
    <property type="entry name" value="MFS_trans_sf"/>
</dbReference>
<keyword evidence="2" id="KW-0812">Transmembrane</keyword>
<dbReference type="Gene3D" id="1.20.1250.20">
    <property type="entry name" value="MFS general substrate transporter like domains"/>
    <property type="match status" value="1"/>
</dbReference>
<organism evidence="4 5">
    <name type="scientific">Mytilus galloprovincialis</name>
    <name type="common">Mediterranean mussel</name>
    <dbReference type="NCBI Taxonomy" id="29158"/>
    <lineage>
        <taxon>Eukaryota</taxon>
        <taxon>Metazoa</taxon>
        <taxon>Spiralia</taxon>
        <taxon>Lophotrochozoa</taxon>
        <taxon>Mollusca</taxon>
        <taxon>Bivalvia</taxon>
        <taxon>Autobranchia</taxon>
        <taxon>Pteriomorphia</taxon>
        <taxon>Mytilida</taxon>
        <taxon>Mytiloidea</taxon>
        <taxon>Mytilidae</taxon>
        <taxon>Mytilinae</taxon>
        <taxon>Mytilus</taxon>
    </lineage>
</organism>
<dbReference type="GO" id="GO:0016020">
    <property type="term" value="C:membrane"/>
    <property type="evidence" value="ECO:0007669"/>
    <property type="project" value="UniProtKB-SubCell"/>
</dbReference>
<dbReference type="Pfam" id="PF07690">
    <property type="entry name" value="MFS_1"/>
    <property type="match status" value="2"/>
</dbReference>
<dbReference type="OrthoDB" id="6094568at2759"/>
<feature type="transmembrane region" description="Helical" evidence="2">
    <location>
        <begin position="49"/>
        <end position="70"/>
    </location>
</feature>
<keyword evidence="2" id="KW-0472">Membrane</keyword>
<gene>
    <name evidence="4" type="ORF">MGAL_10B066598</name>
</gene>
<protein>
    <submittedName>
        <fullName evidence="4">MFS transporter, MCP family, solute carrier family 16 (Monocarboxylic acid transporters), member 12</fullName>
    </submittedName>
</protein>
<evidence type="ECO:0000313" key="4">
    <source>
        <dbReference type="EMBL" id="VDH88728.1"/>
    </source>
</evidence>
<accession>A0A8B6BDF6</accession>
<evidence type="ECO:0000259" key="3">
    <source>
        <dbReference type="PROSITE" id="PS50850"/>
    </source>
</evidence>
<feature type="transmembrane region" description="Helical" evidence="2">
    <location>
        <begin position="319"/>
        <end position="340"/>
    </location>
</feature>
<dbReference type="InterPro" id="IPR050327">
    <property type="entry name" value="Proton-linked_MCT"/>
</dbReference>
<dbReference type="PANTHER" id="PTHR11360">
    <property type="entry name" value="MONOCARBOXYLATE TRANSPORTER"/>
    <property type="match status" value="1"/>
</dbReference>
<dbReference type="Proteomes" id="UP000596742">
    <property type="component" value="Unassembled WGS sequence"/>
</dbReference>
<feature type="domain" description="Major facilitator superfamily (MFS) profile" evidence="3">
    <location>
        <begin position="224"/>
        <end position="495"/>
    </location>
</feature>
<evidence type="ECO:0000313" key="5">
    <source>
        <dbReference type="Proteomes" id="UP000596742"/>
    </source>
</evidence>
<dbReference type="PROSITE" id="PS50850">
    <property type="entry name" value="MFS"/>
    <property type="match status" value="1"/>
</dbReference>
<feature type="transmembrane region" description="Helical" evidence="2">
    <location>
        <begin position="77"/>
        <end position="96"/>
    </location>
</feature>
<feature type="transmembrane region" description="Helical" evidence="2">
    <location>
        <begin position="384"/>
        <end position="403"/>
    </location>
</feature>
<dbReference type="SUPFAM" id="SSF103473">
    <property type="entry name" value="MFS general substrate transporter"/>
    <property type="match status" value="1"/>
</dbReference>
<feature type="transmembrane region" description="Helical" evidence="2">
    <location>
        <begin position="290"/>
        <end position="313"/>
    </location>
</feature>
<dbReference type="InterPro" id="IPR020846">
    <property type="entry name" value="MFS_dom"/>
</dbReference>
<name>A0A8B6BDF6_MYTGA</name>
<dbReference type="InterPro" id="IPR011701">
    <property type="entry name" value="MFS"/>
</dbReference>
<dbReference type="GO" id="GO:0008028">
    <property type="term" value="F:monocarboxylic acid transmembrane transporter activity"/>
    <property type="evidence" value="ECO:0007669"/>
    <property type="project" value="TreeGrafter"/>
</dbReference>
<dbReference type="AlphaFoldDB" id="A0A8B6BDF6"/>
<feature type="transmembrane region" description="Helical" evidence="2">
    <location>
        <begin position="261"/>
        <end position="278"/>
    </location>
</feature>